<dbReference type="InterPro" id="IPR002734">
    <property type="entry name" value="RibDG_C"/>
</dbReference>
<protein>
    <submittedName>
        <fullName evidence="5">Pyrimidine reductase family protein</fullName>
    </submittedName>
</protein>
<dbReference type="PANTHER" id="PTHR38011:SF7">
    <property type="entry name" value="2,5-DIAMINO-6-RIBOSYLAMINO-4(3H)-PYRIMIDINONE 5'-PHOSPHATE REDUCTASE"/>
    <property type="match status" value="1"/>
</dbReference>
<comment type="pathway">
    <text evidence="1">Cofactor biosynthesis; riboflavin biosynthesis.</text>
</comment>
<dbReference type="InterPro" id="IPR024072">
    <property type="entry name" value="DHFR-like_dom_sf"/>
</dbReference>
<dbReference type="Proteomes" id="UP000270616">
    <property type="component" value="Unassembled WGS sequence"/>
</dbReference>
<dbReference type="InterPro" id="IPR050765">
    <property type="entry name" value="Riboflavin_Biosynth_HTPR"/>
</dbReference>
<evidence type="ECO:0000256" key="1">
    <source>
        <dbReference type="ARBA" id="ARBA00005104"/>
    </source>
</evidence>
<comment type="caution">
    <text evidence="5">The sequence shown here is derived from an EMBL/GenBank/DDBJ whole genome shotgun (WGS) entry which is preliminary data.</text>
</comment>
<dbReference type="PANTHER" id="PTHR38011">
    <property type="entry name" value="DIHYDROFOLATE REDUCTASE FAMILY PROTEIN (AFU_ORTHOLOGUE AFUA_8G06820)"/>
    <property type="match status" value="1"/>
</dbReference>
<dbReference type="AlphaFoldDB" id="A0A3N3ZNW6"/>
<evidence type="ECO:0000256" key="2">
    <source>
        <dbReference type="ARBA" id="ARBA00022857"/>
    </source>
</evidence>
<keyword evidence="3" id="KW-0560">Oxidoreductase</keyword>
<reference evidence="5 6" key="1">
    <citation type="submission" date="2018-10" db="EMBL/GenBank/DDBJ databases">
        <title>Kocuria sp. M5W7-7, whole genome shotgun sequence.</title>
        <authorList>
            <person name="Tuo L."/>
        </authorList>
    </citation>
    <scope>NUCLEOTIDE SEQUENCE [LARGE SCALE GENOMIC DNA]</scope>
    <source>
        <strain evidence="5 6">M5W7-7</strain>
    </source>
</reference>
<evidence type="ECO:0000313" key="5">
    <source>
        <dbReference type="EMBL" id="ROZ62625.1"/>
    </source>
</evidence>
<evidence type="ECO:0000259" key="4">
    <source>
        <dbReference type="Pfam" id="PF01872"/>
    </source>
</evidence>
<dbReference type="EMBL" id="RKMF01000011">
    <property type="protein sequence ID" value="ROZ62625.1"/>
    <property type="molecule type" value="Genomic_DNA"/>
</dbReference>
<keyword evidence="6" id="KW-1185">Reference proteome</keyword>
<dbReference type="Pfam" id="PF01872">
    <property type="entry name" value="RibD_C"/>
    <property type="match status" value="1"/>
</dbReference>
<dbReference type="GO" id="GO:0009231">
    <property type="term" value="P:riboflavin biosynthetic process"/>
    <property type="evidence" value="ECO:0007669"/>
    <property type="project" value="InterPro"/>
</dbReference>
<evidence type="ECO:0000256" key="3">
    <source>
        <dbReference type="ARBA" id="ARBA00023002"/>
    </source>
</evidence>
<dbReference type="RefSeq" id="WP_123825484.1">
    <property type="nucleotide sequence ID" value="NZ_RKMF01000011.1"/>
</dbReference>
<keyword evidence="2" id="KW-0521">NADP</keyword>
<dbReference type="SUPFAM" id="SSF53597">
    <property type="entry name" value="Dihydrofolate reductase-like"/>
    <property type="match status" value="1"/>
</dbReference>
<sequence length="263" mass="27992">MPETVTQFDRLWPDPGQVSPTELRETYLSTWPDSRDGAVAMMISSLDGSAVLDGVSGGLSSPADQLLMDLLRSVADVVVVGAGTLRDEGYGGLTVSEDSVAWRTTHGMDEHPTLAVVSAALDLSVDTPFLAQAPTRPIIFTGPDAPVDKVRELTEVADVVVLGSGPGADPELIHDHLADRGYRRVVCEGGPTLLSRWFAAERVAELHLSLAPALTGGGGQRIVHDDIQDDATGQPGTARHTELLQVLRDGSMLMLRQRVLAES</sequence>
<evidence type="ECO:0000313" key="6">
    <source>
        <dbReference type="Proteomes" id="UP000270616"/>
    </source>
</evidence>
<accession>A0A3N3ZNW6</accession>
<name>A0A3N3ZNW6_9MICC</name>
<dbReference type="Gene3D" id="3.40.430.10">
    <property type="entry name" value="Dihydrofolate Reductase, subunit A"/>
    <property type="match status" value="1"/>
</dbReference>
<feature type="domain" description="Bacterial bifunctional deaminase-reductase C-terminal" evidence="4">
    <location>
        <begin position="41"/>
        <end position="242"/>
    </location>
</feature>
<proteinExistence type="predicted"/>
<organism evidence="5 6">
    <name type="scientific">Kocuria soli</name>
    <dbReference type="NCBI Taxonomy" id="2485125"/>
    <lineage>
        <taxon>Bacteria</taxon>
        <taxon>Bacillati</taxon>
        <taxon>Actinomycetota</taxon>
        <taxon>Actinomycetes</taxon>
        <taxon>Micrococcales</taxon>
        <taxon>Micrococcaceae</taxon>
        <taxon>Kocuria</taxon>
    </lineage>
</organism>
<gene>
    <name evidence="5" type="ORF">EDL96_09115</name>
</gene>
<dbReference type="GO" id="GO:0008703">
    <property type="term" value="F:5-amino-6-(5-phosphoribosylamino)uracil reductase activity"/>
    <property type="evidence" value="ECO:0007669"/>
    <property type="project" value="InterPro"/>
</dbReference>
<dbReference type="OrthoDB" id="5243299at2"/>